<name>A0A5J5FB07_9PEZI</name>
<proteinExistence type="predicted"/>
<dbReference type="GO" id="GO:0085020">
    <property type="term" value="P:protein K6-linked ubiquitination"/>
    <property type="evidence" value="ECO:0007669"/>
    <property type="project" value="TreeGrafter"/>
</dbReference>
<feature type="repeat" description="ANK" evidence="3">
    <location>
        <begin position="153"/>
        <end position="185"/>
    </location>
</feature>
<dbReference type="EMBL" id="VXIS01000005">
    <property type="protein sequence ID" value="KAA8914491.1"/>
    <property type="molecule type" value="Genomic_DNA"/>
</dbReference>
<feature type="repeat" description="ANK" evidence="3">
    <location>
        <begin position="120"/>
        <end position="152"/>
    </location>
</feature>
<sequence>MALQTLPAELLLLIAESIPDHSVSDLSALARSSQHLHTLLNPHLYRRAIRLHREASSSALERVFLLHNQRSLQLFFAHGLSVHTKLRRLPLLAVAIEQQSYALTQLLLVEGADANEPDWRGATPLTLAVRLPNRDIVRLLLSSGADVDKPNAAGVRPLYDAVVSGDRELIRLLLEKGADVDAPVTRCVEDVPLRLACRCYQGKVMAFLMKAGASVETCLTGAEEMYLRTYIS</sequence>
<dbReference type="PROSITE" id="PS50297">
    <property type="entry name" value="ANK_REP_REGION"/>
    <property type="match status" value="2"/>
</dbReference>
<comment type="caution">
    <text evidence="4">The sequence shown here is derived from an EMBL/GenBank/DDBJ whole genome shotgun (WGS) entry which is preliminary data.</text>
</comment>
<evidence type="ECO:0000256" key="1">
    <source>
        <dbReference type="ARBA" id="ARBA00022737"/>
    </source>
</evidence>
<dbReference type="Proteomes" id="UP000326924">
    <property type="component" value="Unassembled WGS sequence"/>
</dbReference>
<organism evidence="4 5">
    <name type="scientific">Sphaerosporella brunnea</name>
    <dbReference type="NCBI Taxonomy" id="1250544"/>
    <lineage>
        <taxon>Eukaryota</taxon>
        <taxon>Fungi</taxon>
        <taxon>Dikarya</taxon>
        <taxon>Ascomycota</taxon>
        <taxon>Pezizomycotina</taxon>
        <taxon>Pezizomycetes</taxon>
        <taxon>Pezizales</taxon>
        <taxon>Pyronemataceae</taxon>
        <taxon>Sphaerosporella</taxon>
    </lineage>
</organism>
<evidence type="ECO:0000313" key="5">
    <source>
        <dbReference type="Proteomes" id="UP000326924"/>
    </source>
</evidence>
<dbReference type="InterPro" id="IPR002110">
    <property type="entry name" value="Ankyrin_rpt"/>
</dbReference>
<dbReference type="SMART" id="SM00248">
    <property type="entry name" value="ANK"/>
    <property type="match status" value="4"/>
</dbReference>
<keyword evidence="5" id="KW-1185">Reference proteome</keyword>
<dbReference type="AlphaFoldDB" id="A0A5J5FB07"/>
<accession>A0A5J5FB07</accession>
<dbReference type="OrthoDB" id="366390at2759"/>
<evidence type="ECO:0000256" key="3">
    <source>
        <dbReference type="PROSITE-ProRule" id="PRU00023"/>
    </source>
</evidence>
<dbReference type="Gene3D" id="1.25.40.20">
    <property type="entry name" value="Ankyrin repeat-containing domain"/>
    <property type="match status" value="1"/>
</dbReference>
<dbReference type="GO" id="GO:0004842">
    <property type="term" value="F:ubiquitin-protein transferase activity"/>
    <property type="evidence" value="ECO:0007669"/>
    <property type="project" value="TreeGrafter"/>
</dbReference>
<dbReference type="InterPro" id="IPR036770">
    <property type="entry name" value="Ankyrin_rpt-contain_sf"/>
</dbReference>
<dbReference type="SUPFAM" id="SSF48403">
    <property type="entry name" value="Ankyrin repeat"/>
    <property type="match status" value="1"/>
</dbReference>
<protein>
    <submittedName>
        <fullName evidence="4">Ankyrin repeat-containing domain protein</fullName>
    </submittedName>
</protein>
<evidence type="ECO:0000313" key="4">
    <source>
        <dbReference type="EMBL" id="KAA8914491.1"/>
    </source>
</evidence>
<evidence type="ECO:0000256" key="2">
    <source>
        <dbReference type="ARBA" id="ARBA00023043"/>
    </source>
</evidence>
<keyword evidence="1" id="KW-0677">Repeat</keyword>
<gene>
    <name evidence="4" type="ORF">FN846DRAFT_561284</name>
</gene>
<reference evidence="4 5" key="1">
    <citation type="submission" date="2019-09" db="EMBL/GenBank/DDBJ databases">
        <title>Draft genome of the ectomycorrhizal ascomycete Sphaerosporella brunnea.</title>
        <authorList>
            <consortium name="DOE Joint Genome Institute"/>
            <person name="Benucci G.M."/>
            <person name="Marozzi G."/>
            <person name="Antonielli L."/>
            <person name="Sanchez S."/>
            <person name="Marco P."/>
            <person name="Wang X."/>
            <person name="Falini L.B."/>
            <person name="Barry K."/>
            <person name="Haridas S."/>
            <person name="Lipzen A."/>
            <person name="Labutti K."/>
            <person name="Grigoriev I.V."/>
            <person name="Murat C."/>
            <person name="Martin F."/>
            <person name="Albertini E."/>
            <person name="Donnini D."/>
            <person name="Bonito G."/>
        </authorList>
    </citation>
    <scope>NUCLEOTIDE SEQUENCE [LARGE SCALE GENOMIC DNA]</scope>
    <source>
        <strain evidence="4 5">Sb_GMNB300</strain>
    </source>
</reference>
<keyword evidence="2 3" id="KW-0040">ANK repeat</keyword>
<dbReference type="InParanoid" id="A0A5J5FB07"/>
<dbReference type="PANTHER" id="PTHR24171">
    <property type="entry name" value="ANKYRIN REPEAT DOMAIN-CONTAINING PROTEIN 39-RELATED"/>
    <property type="match status" value="1"/>
</dbReference>
<dbReference type="Pfam" id="PF12796">
    <property type="entry name" value="Ank_2"/>
    <property type="match status" value="1"/>
</dbReference>
<dbReference type="PROSITE" id="PS50088">
    <property type="entry name" value="ANK_REPEAT"/>
    <property type="match status" value="2"/>
</dbReference>
<dbReference type="PANTHER" id="PTHR24171:SF8">
    <property type="entry name" value="BRCA1-ASSOCIATED RING DOMAIN PROTEIN 1"/>
    <property type="match status" value="1"/>
</dbReference>